<feature type="region of interest" description="Disordered" evidence="1">
    <location>
        <begin position="402"/>
        <end position="428"/>
    </location>
</feature>
<dbReference type="EMBL" id="CP126221">
    <property type="protein sequence ID" value="WIA22227.1"/>
    <property type="molecule type" value="Genomic_DNA"/>
</dbReference>
<evidence type="ECO:0000259" key="2">
    <source>
        <dbReference type="Pfam" id="PF01764"/>
    </source>
</evidence>
<dbReference type="Proteomes" id="UP001244341">
    <property type="component" value="Chromosome 14b"/>
</dbReference>
<proteinExistence type="predicted"/>
<feature type="compositionally biased region" description="Acidic residues" evidence="1">
    <location>
        <begin position="502"/>
        <end position="520"/>
    </location>
</feature>
<dbReference type="PANTHER" id="PTHR46023:SF6">
    <property type="entry name" value="LIPASE CLASS 3 FAMILY PROTEIN"/>
    <property type="match status" value="1"/>
</dbReference>
<evidence type="ECO:0000313" key="3">
    <source>
        <dbReference type="EMBL" id="WIA22227.1"/>
    </source>
</evidence>
<feature type="region of interest" description="Disordered" evidence="1">
    <location>
        <begin position="493"/>
        <end position="520"/>
    </location>
</feature>
<dbReference type="PANTHER" id="PTHR46023">
    <property type="entry name" value="LIPASE CLASS 3 PROTEIN-LIKE"/>
    <property type="match status" value="1"/>
</dbReference>
<dbReference type="InterPro" id="IPR002921">
    <property type="entry name" value="Fungal_lipase-type"/>
</dbReference>
<evidence type="ECO:0000256" key="1">
    <source>
        <dbReference type="SAM" id="MobiDB-lite"/>
    </source>
</evidence>
<organism evidence="3 4">
    <name type="scientific">Tetradesmus obliquus</name>
    <name type="common">Green alga</name>
    <name type="synonym">Acutodesmus obliquus</name>
    <dbReference type="NCBI Taxonomy" id="3088"/>
    <lineage>
        <taxon>Eukaryota</taxon>
        <taxon>Viridiplantae</taxon>
        <taxon>Chlorophyta</taxon>
        <taxon>core chlorophytes</taxon>
        <taxon>Chlorophyceae</taxon>
        <taxon>CS clade</taxon>
        <taxon>Sphaeropleales</taxon>
        <taxon>Scenedesmaceae</taxon>
        <taxon>Tetradesmus</taxon>
    </lineage>
</organism>
<sequence>MSTPVIAAGAGALGFYMWLRQWQQCGYAGVQDLPLLPETHARTEAPPNTWSETLYLFKEAVRYMYQETFGKWHAIDLFFGLAYLSRRAADEYPAADIAAAGQPLATQHMATGATRALLLQLQHARRYMLYCQGLRHHGPEQQRKHWRDLLGLHEADILAHNPAAGLLRPAYAIVKDTTTRQVILCVRGTHSRQDMFTSLTGVVKPHHAMAADGGVVLGYSHLGMLAAARWLMARTKPTLIQALQDNPGYELRIVGHSMGGGTAAMLTMMLREKVPPLAGAEACAIACPACMTLQLAASCAPFVTTLVHGCDIVPTFSTGAIDALRQEVTESSWFAEFQSDARQRLAANFSSSLRGLRMGAAGTAEWTQRAIIHTAATSFSSCYSRAPRSCYSPADGSAAAAAAEGPGSVSSRDDGSVEDEAQVAASSAGKPLPLSLRRRGWAWDSVLGRGSRGWVTDEQAGSEGGAAGKGSVVRYLGATASCSQDPSAAAAAAAAAAASTSETDDDDDWDGGSESDPDLFDTEQALGLGFQGDQPAMRANISALMAAASTAGLGDNYVLLEVADVEVYGRMRLNPAMVRDHFIPSYLKAVDNVIGQLMIQIGSTTADGVGEALCV</sequence>
<gene>
    <name evidence="3" type="ORF">OEZ85_004555</name>
</gene>
<dbReference type="Gene3D" id="3.40.50.1820">
    <property type="entry name" value="alpha/beta hydrolase"/>
    <property type="match status" value="1"/>
</dbReference>
<dbReference type="InterPro" id="IPR029058">
    <property type="entry name" value="AB_hydrolase_fold"/>
</dbReference>
<evidence type="ECO:0000313" key="4">
    <source>
        <dbReference type="Proteomes" id="UP001244341"/>
    </source>
</evidence>
<dbReference type="CDD" id="cd00519">
    <property type="entry name" value="Lipase_3"/>
    <property type="match status" value="1"/>
</dbReference>
<protein>
    <recommendedName>
        <fullName evidence="2">Fungal lipase-type domain-containing protein</fullName>
    </recommendedName>
</protein>
<dbReference type="SUPFAM" id="SSF53474">
    <property type="entry name" value="alpha/beta-Hydrolases"/>
    <property type="match status" value="1"/>
</dbReference>
<dbReference type="Pfam" id="PF01764">
    <property type="entry name" value="Lipase_3"/>
    <property type="match status" value="1"/>
</dbReference>
<name>A0ABY8ULU7_TETOB</name>
<reference evidence="3 4" key="1">
    <citation type="submission" date="2023-05" db="EMBL/GenBank/DDBJ databases">
        <title>A 100% complete, gapless, phased diploid assembly of the Scenedesmus obliquus UTEX 3031 genome.</title>
        <authorList>
            <person name="Biondi T.C."/>
            <person name="Hanschen E.R."/>
            <person name="Kwon T."/>
            <person name="Eng W."/>
            <person name="Kruse C.P.S."/>
            <person name="Koehler S.I."/>
            <person name="Kunde Y."/>
            <person name="Gleasner C.D."/>
            <person name="You Mak K.T."/>
            <person name="Polle J."/>
            <person name="Hovde B.T."/>
            <person name="Starkenburg S.R."/>
        </authorList>
    </citation>
    <scope>NUCLEOTIDE SEQUENCE [LARGE SCALE GENOMIC DNA]</scope>
    <source>
        <strain evidence="3 4">DOE0152z</strain>
    </source>
</reference>
<keyword evidence="4" id="KW-1185">Reference proteome</keyword>
<feature type="domain" description="Fungal lipase-type" evidence="2">
    <location>
        <begin position="184"/>
        <end position="317"/>
    </location>
</feature>
<accession>A0ABY8ULU7</accession>